<name>Q6EP13_ORYSJ</name>
<proteinExistence type="predicted"/>
<accession>Q6EP13</accession>
<dbReference type="AlphaFoldDB" id="Q6EP13"/>
<gene>
    <name evidence="1" type="primary">B1106B03.15</name>
</gene>
<evidence type="ECO:0000313" key="2">
    <source>
        <dbReference type="Proteomes" id="UP000000763"/>
    </source>
</evidence>
<reference evidence="2" key="2">
    <citation type="journal article" date="2008" name="Nucleic Acids Res.">
        <title>The rice annotation project database (RAP-DB): 2008 update.</title>
        <authorList>
            <consortium name="The rice annotation project (RAP)"/>
        </authorList>
    </citation>
    <scope>GENOME REANNOTATION</scope>
    <source>
        <strain evidence="2">cv. Nipponbare</strain>
    </source>
</reference>
<dbReference type="Proteomes" id="UP000000763">
    <property type="component" value="Chromosome 9"/>
</dbReference>
<reference evidence="2" key="1">
    <citation type="journal article" date="2005" name="Nature">
        <title>The map-based sequence of the rice genome.</title>
        <authorList>
            <consortium name="International rice genome sequencing project (IRGSP)"/>
            <person name="Matsumoto T."/>
            <person name="Wu J."/>
            <person name="Kanamori H."/>
            <person name="Katayose Y."/>
            <person name="Fujisawa M."/>
            <person name="Namiki N."/>
            <person name="Mizuno H."/>
            <person name="Yamamoto K."/>
            <person name="Antonio B.A."/>
            <person name="Baba T."/>
            <person name="Sakata K."/>
            <person name="Nagamura Y."/>
            <person name="Aoki H."/>
            <person name="Arikawa K."/>
            <person name="Arita K."/>
            <person name="Bito T."/>
            <person name="Chiden Y."/>
            <person name="Fujitsuka N."/>
            <person name="Fukunaka R."/>
            <person name="Hamada M."/>
            <person name="Harada C."/>
            <person name="Hayashi A."/>
            <person name="Hijishita S."/>
            <person name="Honda M."/>
            <person name="Hosokawa S."/>
            <person name="Ichikawa Y."/>
            <person name="Idonuma A."/>
            <person name="Iijima M."/>
            <person name="Ikeda M."/>
            <person name="Ikeno M."/>
            <person name="Ito K."/>
            <person name="Ito S."/>
            <person name="Ito T."/>
            <person name="Ito Y."/>
            <person name="Ito Y."/>
            <person name="Iwabuchi A."/>
            <person name="Kamiya K."/>
            <person name="Karasawa W."/>
            <person name="Kurita K."/>
            <person name="Katagiri S."/>
            <person name="Kikuta A."/>
            <person name="Kobayashi H."/>
            <person name="Kobayashi N."/>
            <person name="Machita K."/>
            <person name="Maehara T."/>
            <person name="Masukawa M."/>
            <person name="Mizubayashi T."/>
            <person name="Mukai Y."/>
            <person name="Nagasaki H."/>
            <person name="Nagata Y."/>
            <person name="Naito S."/>
            <person name="Nakashima M."/>
            <person name="Nakama Y."/>
            <person name="Nakamichi Y."/>
            <person name="Nakamura M."/>
            <person name="Meguro A."/>
            <person name="Negishi M."/>
            <person name="Ohta I."/>
            <person name="Ohta T."/>
            <person name="Okamoto M."/>
            <person name="Ono N."/>
            <person name="Saji S."/>
            <person name="Sakaguchi M."/>
            <person name="Sakai K."/>
            <person name="Shibata M."/>
            <person name="Shimokawa T."/>
            <person name="Song J."/>
            <person name="Takazaki Y."/>
            <person name="Terasawa K."/>
            <person name="Tsugane M."/>
            <person name="Tsuji K."/>
            <person name="Ueda S."/>
            <person name="Waki K."/>
            <person name="Yamagata H."/>
            <person name="Yamamoto M."/>
            <person name="Yamamoto S."/>
            <person name="Yamane H."/>
            <person name="Yoshiki S."/>
            <person name="Yoshihara R."/>
            <person name="Yukawa K."/>
            <person name="Zhong H."/>
            <person name="Yano M."/>
            <person name="Yuan Q."/>
            <person name="Ouyang S."/>
            <person name="Liu J."/>
            <person name="Jones K.M."/>
            <person name="Gansberger K."/>
            <person name="Moffat K."/>
            <person name="Hill J."/>
            <person name="Bera J."/>
            <person name="Fadrosh D."/>
            <person name="Jin S."/>
            <person name="Johri S."/>
            <person name="Kim M."/>
            <person name="Overton L."/>
            <person name="Reardon M."/>
            <person name="Tsitrin T."/>
            <person name="Vuong H."/>
            <person name="Weaver B."/>
            <person name="Ciecko A."/>
            <person name="Tallon L."/>
            <person name="Jackson J."/>
            <person name="Pai G."/>
            <person name="Aken S.V."/>
            <person name="Utterback T."/>
            <person name="Reidmuller S."/>
            <person name="Feldblyum T."/>
            <person name="Hsiao J."/>
            <person name="Zismann V."/>
            <person name="Iobst S."/>
            <person name="de Vazeille A.R."/>
            <person name="Buell C.R."/>
            <person name="Ying K."/>
            <person name="Li Y."/>
            <person name="Lu T."/>
            <person name="Huang Y."/>
            <person name="Zhao Q."/>
            <person name="Feng Q."/>
            <person name="Zhang L."/>
            <person name="Zhu J."/>
            <person name="Weng Q."/>
            <person name="Mu J."/>
            <person name="Lu Y."/>
            <person name="Fan D."/>
            <person name="Liu Y."/>
            <person name="Guan J."/>
            <person name="Zhang Y."/>
            <person name="Yu S."/>
            <person name="Liu X."/>
            <person name="Zhang Y."/>
            <person name="Hong G."/>
            <person name="Han B."/>
            <person name="Choisne N."/>
            <person name="Demange N."/>
            <person name="Orjeda G."/>
            <person name="Samain S."/>
            <person name="Cattolico L."/>
            <person name="Pelletier E."/>
            <person name="Couloux A."/>
            <person name="Segurens B."/>
            <person name="Wincker P."/>
            <person name="D'Hont A."/>
            <person name="Scarpelli C."/>
            <person name="Weissenbach J."/>
            <person name="Salanoubat M."/>
            <person name="Quetier F."/>
            <person name="Yu Y."/>
            <person name="Kim H.R."/>
            <person name="Rambo T."/>
            <person name="Currie J."/>
            <person name="Collura K."/>
            <person name="Luo M."/>
            <person name="Yang T."/>
            <person name="Ammiraju J.S.S."/>
            <person name="Engler F."/>
            <person name="Soderlund C."/>
            <person name="Wing R.A."/>
            <person name="Palmer L.E."/>
            <person name="de la Bastide M."/>
            <person name="Spiegel L."/>
            <person name="Nascimento L."/>
            <person name="Zutavern T."/>
            <person name="O'Shaughnessy A."/>
            <person name="Dike S."/>
            <person name="Dedhia N."/>
            <person name="Preston R."/>
            <person name="Balija V."/>
            <person name="McCombie W.R."/>
            <person name="Chow T."/>
            <person name="Chen H."/>
            <person name="Chung M."/>
            <person name="Chen C."/>
            <person name="Shaw J."/>
            <person name="Wu H."/>
            <person name="Hsiao K."/>
            <person name="Chao Y."/>
            <person name="Chu M."/>
            <person name="Cheng C."/>
            <person name="Hour A."/>
            <person name="Lee P."/>
            <person name="Lin S."/>
            <person name="Lin Y."/>
            <person name="Liou J."/>
            <person name="Liu S."/>
            <person name="Hsing Y."/>
            <person name="Raghuvanshi S."/>
            <person name="Mohanty A."/>
            <person name="Bharti A.K."/>
            <person name="Gaur A."/>
            <person name="Gupta V."/>
            <person name="Kumar D."/>
            <person name="Ravi V."/>
            <person name="Vij S."/>
            <person name="Kapur A."/>
            <person name="Khurana P."/>
            <person name="Khurana P."/>
            <person name="Khurana J.P."/>
            <person name="Tyagi A.K."/>
            <person name="Gaikwad K."/>
            <person name="Singh A."/>
            <person name="Dalal V."/>
            <person name="Srivastava S."/>
            <person name="Dixit A."/>
            <person name="Pal A.K."/>
            <person name="Ghazi I.A."/>
            <person name="Yadav M."/>
            <person name="Pandit A."/>
            <person name="Bhargava A."/>
            <person name="Sureshbabu K."/>
            <person name="Batra K."/>
            <person name="Sharma T.R."/>
            <person name="Mohapatra T."/>
            <person name="Singh N.K."/>
            <person name="Messing J."/>
            <person name="Nelson A.B."/>
            <person name="Fuks G."/>
            <person name="Kavchok S."/>
            <person name="Keizer G."/>
            <person name="Linton E."/>
            <person name="Llaca V."/>
            <person name="Song R."/>
            <person name="Tanyolac B."/>
            <person name="Young S."/>
            <person name="Ho-Il K."/>
            <person name="Hahn J.H."/>
            <person name="Sangsakoo G."/>
            <person name="Vanavichit A."/>
            <person name="de Mattos Luiz.A.T."/>
            <person name="Zimmer P.D."/>
            <person name="Malone G."/>
            <person name="Dellagostin O."/>
            <person name="de Oliveira A.C."/>
            <person name="Bevan M."/>
            <person name="Bancroft I."/>
            <person name="Minx P."/>
            <person name="Cordum H."/>
            <person name="Wilson R."/>
            <person name="Cheng Z."/>
            <person name="Jin W."/>
            <person name="Jiang J."/>
            <person name="Leong S.A."/>
            <person name="Iwama H."/>
            <person name="Gojobori T."/>
            <person name="Itoh T."/>
            <person name="Niimura Y."/>
            <person name="Fujii Y."/>
            <person name="Habara T."/>
            <person name="Sakai H."/>
            <person name="Sato Y."/>
            <person name="Wilson G."/>
            <person name="Kumar K."/>
            <person name="McCouch S."/>
            <person name="Juretic N."/>
            <person name="Hoen D."/>
            <person name="Wright S."/>
            <person name="Bruskiewich R."/>
            <person name="Bureau T."/>
            <person name="Miyao A."/>
            <person name="Hirochika H."/>
            <person name="Nishikawa T."/>
            <person name="Kadowaki K."/>
            <person name="Sugiura M."/>
            <person name="Burr B."/>
            <person name="Sasaki T."/>
        </authorList>
    </citation>
    <scope>NUCLEOTIDE SEQUENCE [LARGE SCALE GENOMIC DNA]</scope>
    <source>
        <strain evidence="2">cv. Nipponbare</strain>
    </source>
</reference>
<protein>
    <submittedName>
        <fullName evidence="1">Uncharacterized protein</fullName>
    </submittedName>
</protein>
<evidence type="ECO:0000313" key="1">
    <source>
        <dbReference type="EMBL" id="BAD29607.1"/>
    </source>
</evidence>
<sequence length="151" mass="16973">MVRTGTMLREEQRSSAVGIPCEKVTRVWILEGQLRSTVGIGTKLREELRSRRSRILGEEVGYEMAHGGWTPCGRDLRNRLHVYVQVSVFVKEIRRKDVLKYTRPAGPGGELAACLVICWLIGGRAAARWFNRRCVSGLTGGDRTTSRFPSI</sequence>
<organism evidence="1 2">
    <name type="scientific">Oryza sativa subsp. japonica</name>
    <name type="common">Rice</name>
    <dbReference type="NCBI Taxonomy" id="39947"/>
    <lineage>
        <taxon>Eukaryota</taxon>
        <taxon>Viridiplantae</taxon>
        <taxon>Streptophyta</taxon>
        <taxon>Embryophyta</taxon>
        <taxon>Tracheophyta</taxon>
        <taxon>Spermatophyta</taxon>
        <taxon>Magnoliopsida</taxon>
        <taxon>Liliopsida</taxon>
        <taxon>Poales</taxon>
        <taxon>Poaceae</taxon>
        <taxon>BOP clade</taxon>
        <taxon>Oryzoideae</taxon>
        <taxon>Oryzeae</taxon>
        <taxon>Oryzinae</taxon>
        <taxon>Oryza</taxon>
        <taxon>Oryza sativa</taxon>
    </lineage>
</organism>
<dbReference type="EMBL" id="AP006449">
    <property type="protein sequence ID" value="BAD29607.1"/>
    <property type="molecule type" value="Genomic_DNA"/>
</dbReference>